<feature type="transmembrane region" description="Helical" evidence="11">
    <location>
        <begin position="25"/>
        <end position="47"/>
    </location>
</feature>
<dbReference type="InterPro" id="IPR043427">
    <property type="entry name" value="YscJ/FliF"/>
</dbReference>
<dbReference type="PRINTS" id="PR01009">
    <property type="entry name" value="FLGMRINGFLIF"/>
</dbReference>
<dbReference type="RefSeq" id="WP_141189266.1">
    <property type="nucleotide sequence ID" value="NZ_JBHUMR010000008.1"/>
</dbReference>
<evidence type="ECO:0000256" key="3">
    <source>
        <dbReference type="ARBA" id="ARBA00007971"/>
    </source>
</evidence>
<reference evidence="15" key="1">
    <citation type="journal article" date="2019" name="Int. J. Syst. Evol. Microbiol.">
        <title>The Global Catalogue of Microorganisms (GCM) 10K type strain sequencing project: providing services to taxonomists for standard genome sequencing and annotation.</title>
        <authorList>
            <consortium name="The Broad Institute Genomics Platform"/>
            <consortium name="The Broad Institute Genome Sequencing Center for Infectious Disease"/>
            <person name="Wu L."/>
            <person name="Ma J."/>
        </authorList>
    </citation>
    <scope>NUCLEOTIDE SEQUENCE [LARGE SCALE GENOMIC DNA]</scope>
    <source>
        <strain evidence="15">TISTR 2241</strain>
    </source>
</reference>
<dbReference type="Pfam" id="PF01514">
    <property type="entry name" value="YscJ_FliF"/>
    <property type="match status" value="1"/>
</dbReference>
<keyword evidence="15" id="KW-1185">Reference proteome</keyword>
<evidence type="ECO:0000256" key="7">
    <source>
        <dbReference type="ARBA" id="ARBA00023136"/>
    </source>
</evidence>
<evidence type="ECO:0000256" key="1">
    <source>
        <dbReference type="ARBA" id="ARBA00004117"/>
    </source>
</evidence>
<comment type="function">
    <text evidence="9">The M ring may be actively involved in energy transduction.</text>
</comment>
<accession>A0ABW5PPY4</accession>
<evidence type="ECO:0000259" key="12">
    <source>
        <dbReference type="Pfam" id="PF01514"/>
    </source>
</evidence>
<dbReference type="PIRSF" id="PIRSF004862">
    <property type="entry name" value="FliF"/>
    <property type="match status" value="1"/>
</dbReference>
<keyword evidence="4" id="KW-1003">Cell membrane</keyword>
<feature type="region of interest" description="Disordered" evidence="10">
    <location>
        <begin position="313"/>
        <end position="342"/>
    </location>
</feature>
<name>A0ABW5PPY4_9BACI</name>
<dbReference type="PANTHER" id="PTHR30046">
    <property type="entry name" value="FLAGELLAR M-RING PROTEIN"/>
    <property type="match status" value="1"/>
</dbReference>
<evidence type="ECO:0000256" key="4">
    <source>
        <dbReference type="ARBA" id="ARBA00022475"/>
    </source>
</evidence>
<organism evidence="14 15">
    <name type="scientific">Terrilactibacillus laevilacticus</name>
    <dbReference type="NCBI Taxonomy" id="1380157"/>
    <lineage>
        <taxon>Bacteria</taxon>
        <taxon>Bacillati</taxon>
        <taxon>Bacillota</taxon>
        <taxon>Bacilli</taxon>
        <taxon>Bacillales</taxon>
        <taxon>Bacillaceae</taxon>
        <taxon>Terrilactibacillus</taxon>
    </lineage>
</organism>
<evidence type="ECO:0000256" key="10">
    <source>
        <dbReference type="SAM" id="MobiDB-lite"/>
    </source>
</evidence>
<evidence type="ECO:0000256" key="6">
    <source>
        <dbReference type="ARBA" id="ARBA00022989"/>
    </source>
</evidence>
<evidence type="ECO:0000256" key="9">
    <source>
        <dbReference type="PIRNR" id="PIRNR004862"/>
    </source>
</evidence>
<evidence type="ECO:0000256" key="5">
    <source>
        <dbReference type="ARBA" id="ARBA00022692"/>
    </source>
</evidence>
<evidence type="ECO:0000256" key="2">
    <source>
        <dbReference type="ARBA" id="ARBA00004651"/>
    </source>
</evidence>
<keyword evidence="5 11" id="KW-0812">Transmembrane</keyword>
<dbReference type="NCBIfam" id="TIGR00206">
    <property type="entry name" value="fliF"/>
    <property type="match status" value="1"/>
</dbReference>
<dbReference type="InterPro" id="IPR045851">
    <property type="entry name" value="AMP-bd_C_sf"/>
</dbReference>
<dbReference type="EMBL" id="JBHUMR010000008">
    <property type="protein sequence ID" value="MFD2616893.1"/>
    <property type="molecule type" value="Genomic_DNA"/>
</dbReference>
<keyword evidence="6 11" id="KW-1133">Transmembrane helix</keyword>
<keyword evidence="8 9" id="KW-0975">Bacterial flagellum</keyword>
<comment type="subcellular location">
    <subcellularLocation>
        <location evidence="1 9">Bacterial flagellum basal body</location>
    </subcellularLocation>
    <subcellularLocation>
        <location evidence="2">Cell membrane</location>
        <topology evidence="2">Multi-pass membrane protein</topology>
    </subcellularLocation>
</comment>
<protein>
    <recommendedName>
        <fullName evidence="9">Flagellar M-ring protein</fullName>
    </recommendedName>
</protein>
<keyword evidence="14" id="KW-0966">Cell projection</keyword>
<dbReference type="Proteomes" id="UP001597458">
    <property type="component" value="Unassembled WGS sequence"/>
</dbReference>
<evidence type="ECO:0000313" key="14">
    <source>
        <dbReference type="EMBL" id="MFD2616893.1"/>
    </source>
</evidence>
<feature type="domain" description="Flagellar M-ring N-terminal" evidence="12">
    <location>
        <begin position="48"/>
        <end position="223"/>
    </location>
</feature>
<evidence type="ECO:0000256" key="8">
    <source>
        <dbReference type="ARBA" id="ARBA00023143"/>
    </source>
</evidence>
<feature type="transmembrane region" description="Helical" evidence="11">
    <location>
        <begin position="447"/>
        <end position="468"/>
    </location>
</feature>
<keyword evidence="7 11" id="KW-0472">Membrane</keyword>
<gene>
    <name evidence="14" type="primary">fliF</name>
    <name evidence="14" type="ORF">ACFSTF_06160</name>
</gene>
<comment type="caution">
    <text evidence="14">The sequence shown here is derived from an EMBL/GenBank/DDBJ whole genome shotgun (WGS) entry which is preliminary data.</text>
</comment>
<keyword evidence="14" id="KW-0969">Cilium</keyword>
<dbReference type="InterPro" id="IPR013556">
    <property type="entry name" value="Flag_M-ring_C"/>
</dbReference>
<proteinExistence type="inferred from homology"/>
<feature type="domain" description="Flagellar M-ring C-terminal" evidence="13">
    <location>
        <begin position="264"/>
        <end position="401"/>
    </location>
</feature>
<evidence type="ECO:0000256" key="11">
    <source>
        <dbReference type="SAM" id="Phobius"/>
    </source>
</evidence>
<dbReference type="InterPro" id="IPR000067">
    <property type="entry name" value="FlgMring_FliF"/>
</dbReference>
<comment type="similarity">
    <text evidence="3 9">Belongs to the FliF family.</text>
</comment>
<keyword evidence="14" id="KW-0282">Flagellum</keyword>
<dbReference type="PANTHER" id="PTHR30046:SF0">
    <property type="entry name" value="FLAGELLAR M-RING PROTEIN"/>
    <property type="match status" value="1"/>
</dbReference>
<evidence type="ECO:0000259" key="13">
    <source>
        <dbReference type="Pfam" id="PF08345"/>
    </source>
</evidence>
<dbReference type="Pfam" id="PF08345">
    <property type="entry name" value="YscJ_FliF_C"/>
    <property type="match status" value="1"/>
</dbReference>
<evidence type="ECO:0000313" key="15">
    <source>
        <dbReference type="Proteomes" id="UP001597458"/>
    </source>
</evidence>
<feature type="compositionally biased region" description="Polar residues" evidence="10">
    <location>
        <begin position="329"/>
        <end position="342"/>
    </location>
</feature>
<dbReference type="InterPro" id="IPR006182">
    <property type="entry name" value="FliF_N_dom"/>
</dbReference>
<dbReference type="Gene3D" id="3.30.300.30">
    <property type="match status" value="1"/>
</dbReference>
<sequence>MKEKALNLFKLIKEKWQGTSKKQKSWMIGSFLFVIILTIVISMLMSVKHYTPLYSNLSADEAGQIKETLDSKKVPYQLSNGGTTISVPKEEVDRLKVELASQGIPKSGEIDYSFFGKNASFGMTDKEFDVLERAAMQTELAHLITQTKGVKSAKVMINLPDSNVWVGQDADASKASASIVLNLDPGYQLSDNQVQGLYHLVSKSVPNLPEDNIVITDQYFNYYDKKTFDGSSGDGSTLAQYDQQRQIKQDIERGIQQKVSQMLGMMMGNDKVVVNVSTALDFTKQKSTEELVEPVDKQTMDGLQVSSEKITETYSGNGAGGQVGTGNQDVTTYQGNTNSNGNYKKVEERVNNEFNRIHRTIVNSPYTIKDLGIQVMVEPPKPNQPSSLSAQSVNDIKQILNTIIKTSLTDSQGAELDPATISQKSVVSVGKFNGKTNTTQIPKQSNLWFYITGGILLAIIILLIILLLRKRNKDQEDEINDQSITNPRVANLEEAIESDSPEKNKYRQLEQMANQNPTEFVKLLRSWLSED</sequence>